<reference evidence="1 2" key="1">
    <citation type="submission" date="2020-06" db="EMBL/GenBank/DDBJ databases">
        <title>High-quality draft genome of sulfate reducer Desulfobacter latus type strain AcrS2 isolated from marine sediment.</title>
        <authorList>
            <person name="Hoppe M."/>
            <person name="Larsen C.K."/>
            <person name="Marshall I.P.G."/>
            <person name="Schramm A."/>
            <person name="Marietou A.G."/>
        </authorList>
    </citation>
    <scope>NUCLEOTIDE SEQUENCE [LARGE SCALE GENOMIC DNA]</scope>
    <source>
        <strain evidence="1 2">AcRS2</strain>
    </source>
</reference>
<proteinExistence type="predicted"/>
<accession>A0A850T712</accession>
<name>A0A850T712_9BACT</name>
<dbReference type="AlphaFoldDB" id="A0A850T712"/>
<dbReference type="Proteomes" id="UP000553343">
    <property type="component" value="Unassembled WGS sequence"/>
</dbReference>
<evidence type="ECO:0000313" key="2">
    <source>
        <dbReference type="Proteomes" id="UP000553343"/>
    </source>
</evidence>
<dbReference type="RefSeq" id="WP_178366258.1">
    <property type="nucleotide sequence ID" value="NZ_JACADJ010000018.1"/>
</dbReference>
<dbReference type="EMBL" id="JACADJ010000018">
    <property type="protein sequence ID" value="NWH04805.1"/>
    <property type="molecule type" value="Genomic_DNA"/>
</dbReference>
<sequence>MIWNKNEQDIALPDWFEAELETMQVPDSNILERFDHLKKDFLHAARRSVQQEKRRQSAFSFSDAVISVKGKILDTVEGIAAAMTMSPGPVMARGITDDVHPSPSQRCAMGKISRVTGTHCMEITTLKEQNRIKLEVNLTDSETGVEVRPFTLTVQDNQGNDLIDPLNVGKAQMPPKLPDPSPGYYVFTVLWNSGQSEMRIEIKD</sequence>
<comment type="caution">
    <text evidence="1">The sequence shown here is derived from an EMBL/GenBank/DDBJ whole genome shotgun (WGS) entry which is preliminary data.</text>
</comment>
<protein>
    <submittedName>
        <fullName evidence="1">Uncharacterized protein</fullName>
    </submittedName>
</protein>
<organism evidence="1 2">
    <name type="scientific">Desulfobacter latus</name>
    <dbReference type="NCBI Taxonomy" id="2292"/>
    <lineage>
        <taxon>Bacteria</taxon>
        <taxon>Pseudomonadati</taxon>
        <taxon>Thermodesulfobacteriota</taxon>
        <taxon>Desulfobacteria</taxon>
        <taxon>Desulfobacterales</taxon>
        <taxon>Desulfobacteraceae</taxon>
        <taxon>Desulfobacter</taxon>
    </lineage>
</organism>
<evidence type="ECO:0000313" key="1">
    <source>
        <dbReference type="EMBL" id="NWH04805.1"/>
    </source>
</evidence>
<keyword evidence="2" id="KW-1185">Reference proteome</keyword>
<gene>
    <name evidence="1" type="ORF">HXW94_07365</name>
</gene>